<evidence type="ECO:0000313" key="3">
    <source>
        <dbReference type="Proteomes" id="UP000198869"/>
    </source>
</evidence>
<feature type="chain" id="PRO_5011775689" evidence="1">
    <location>
        <begin position="28"/>
        <end position="171"/>
    </location>
</feature>
<protein>
    <submittedName>
        <fullName evidence="2">Uncharacterized protein</fullName>
    </submittedName>
</protein>
<gene>
    <name evidence="2" type="ORF">SAMN05421846_1013</name>
</gene>
<keyword evidence="3" id="KW-1185">Reference proteome</keyword>
<keyword evidence="1" id="KW-0732">Signal</keyword>
<proteinExistence type="predicted"/>
<feature type="signal peptide" evidence="1">
    <location>
        <begin position="1"/>
        <end position="27"/>
    </location>
</feature>
<dbReference type="Proteomes" id="UP000198869">
    <property type="component" value="Unassembled WGS sequence"/>
</dbReference>
<dbReference type="AlphaFoldDB" id="A0A1G8D0J2"/>
<accession>A0A1G8D0J2</accession>
<dbReference type="EMBL" id="FNDW01000001">
    <property type="protein sequence ID" value="SDH51221.1"/>
    <property type="molecule type" value="Genomic_DNA"/>
</dbReference>
<dbReference type="STRING" id="311334.SAMN05421846_1013"/>
<sequence length="171" mass="18629">MRYYKTSNIFIKSNFLFLLFLSFHLKSQRTLTVDGTNWSPAIPSITEAGNDYSGVYESLSNQIYLNASIPLLLASGKISVHYEAISTWNSSFILQARRTGNGTTTCLLCSISGGTSYTTIPSTDVELFQIQAVASLASYSNIPVQLKLSGISVTIPATSYSSRIVFTISAL</sequence>
<organism evidence="2 3">
    <name type="scientific">Chryseobacterium taeanense</name>
    <dbReference type="NCBI Taxonomy" id="311334"/>
    <lineage>
        <taxon>Bacteria</taxon>
        <taxon>Pseudomonadati</taxon>
        <taxon>Bacteroidota</taxon>
        <taxon>Flavobacteriia</taxon>
        <taxon>Flavobacteriales</taxon>
        <taxon>Weeksellaceae</taxon>
        <taxon>Chryseobacterium group</taxon>
        <taxon>Chryseobacterium</taxon>
    </lineage>
</organism>
<reference evidence="3" key="1">
    <citation type="submission" date="2016-10" db="EMBL/GenBank/DDBJ databases">
        <authorList>
            <person name="Varghese N."/>
            <person name="Submissions S."/>
        </authorList>
    </citation>
    <scope>NUCLEOTIDE SEQUENCE [LARGE SCALE GENOMIC DNA]</scope>
    <source>
        <strain evidence="3">DSM 17071</strain>
    </source>
</reference>
<evidence type="ECO:0000313" key="2">
    <source>
        <dbReference type="EMBL" id="SDH51221.1"/>
    </source>
</evidence>
<name>A0A1G8D0J2_9FLAO</name>
<evidence type="ECO:0000256" key="1">
    <source>
        <dbReference type="SAM" id="SignalP"/>
    </source>
</evidence>